<dbReference type="VEuPathDB" id="FungiDB:UMAG_03343"/>
<keyword evidence="3" id="KW-1185">Reference proteome</keyword>
<dbReference type="GeneID" id="23563822"/>
<proteinExistence type="predicted"/>
<evidence type="ECO:0000313" key="3">
    <source>
        <dbReference type="Proteomes" id="UP000000561"/>
    </source>
</evidence>
<feature type="compositionally biased region" description="Basic residues" evidence="1">
    <location>
        <begin position="95"/>
        <end position="109"/>
    </location>
</feature>
<protein>
    <submittedName>
        <fullName evidence="2">Uncharacterized protein</fullName>
    </submittedName>
</protein>
<dbReference type="EMBL" id="CM003147">
    <property type="protein sequence ID" value="KIS68777.1"/>
    <property type="molecule type" value="Genomic_DNA"/>
</dbReference>
<dbReference type="AlphaFoldDB" id="A0A0D1C515"/>
<sequence>MARTKAVNKASASKKRKFAEERGVAHLLSLSQSIADAESQRQHDRIQATKAKMQAEHDKKLGQCQREKADASVARDRVAKPKSKAQIKAALKAQLRQKARCRKDRRKQLKSSDTQQDPLSPNNHKKSVSFALA</sequence>
<name>A0A0D1C515_MYCMD</name>
<evidence type="ECO:0000313" key="2">
    <source>
        <dbReference type="EMBL" id="KIS68777.1"/>
    </source>
</evidence>
<evidence type="ECO:0000256" key="1">
    <source>
        <dbReference type="SAM" id="MobiDB-lite"/>
    </source>
</evidence>
<dbReference type="Proteomes" id="UP000000561">
    <property type="component" value="Chromosome 8"/>
</dbReference>
<dbReference type="KEGG" id="uma:UMAG_03343"/>
<feature type="compositionally biased region" description="Basic and acidic residues" evidence="1">
    <location>
        <begin position="38"/>
        <end position="79"/>
    </location>
</feature>
<feature type="region of interest" description="Disordered" evidence="1">
    <location>
        <begin position="35"/>
        <end position="133"/>
    </location>
</feature>
<accession>A0A0D1C515</accession>
<reference evidence="2 3" key="1">
    <citation type="journal article" date="2006" name="Nature">
        <title>Insights from the genome of the biotrophic fungal plant pathogen Ustilago maydis.</title>
        <authorList>
            <person name="Kamper J."/>
            <person name="Kahmann R."/>
            <person name="Bolker M."/>
            <person name="Ma L.J."/>
            <person name="Brefort T."/>
            <person name="Saville B.J."/>
            <person name="Banuett F."/>
            <person name="Kronstad J.W."/>
            <person name="Gold S.E."/>
            <person name="Muller O."/>
            <person name="Perlin M.H."/>
            <person name="Wosten H.A."/>
            <person name="de Vries R."/>
            <person name="Ruiz-Herrera J."/>
            <person name="Reynaga-Pena C.G."/>
            <person name="Snetselaar K."/>
            <person name="McCann M."/>
            <person name="Perez-Martin J."/>
            <person name="Feldbrugge M."/>
            <person name="Basse C.W."/>
            <person name="Steinberg G."/>
            <person name="Ibeas J.I."/>
            <person name="Holloman W."/>
            <person name="Guzman P."/>
            <person name="Farman M."/>
            <person name="Stajich J.E."/>
            <person name="Sentandreu R."/>
            <person name="Gonzalez-Prieto J.M."/>
            <person name="Kennell J.C."/>
            <person name="Molina L."/>
            <person name="Schirawski J."/>
            <person name="Mendoza-Mendoza A."/>
            <person name="Greilinger D."/>
            <person name="Munch K."/>
            <person name="Rossel N."/>
            <person name="Scherer M."/>
            <person name="Vranes M."/>
            <person name="Ladendorf O."/>
            <person name="Vincon V."/>
            <person name="Fuchs U."/>
            <person name="Sandrock B."/>
            <person name="Meng S."/>
            <person name="Ho E.C."/>
            <person name="Cahill M.J."/>
            <person name="Boyce K.J."/>
            <person name="Klose J."/>
            <person name="Klosterman S.J."/>
            <person name="Deelstra H.J."/>
            <person name="Ortiz-Castellanos L."/>
            <person name="Li W."/>
            <person name="Sanchez-Alonso P."/>
            <person name="Schreier P.H."/>
            <person name="Hauser-Hahn I."/>
            <person name="Vaupel M."/>
            <person name="Koopmann E."/>
            <person name="Friedrich G."/>
            <person name="Voss H."/>
            <person name="Schluter T."/>
            <person name="Margolis J."/>
            <person name="Platt D."/>
            <person name="Swimmer C."/>
            <person name="Gnirke A."/>
            <person name="Chen F."/>
            <person name="Vysotskaia V."/>
            <person name="Mannhaupt G."/>
            <person name="Guldener U."/>
            <person name="Munsterkotter M."/>
            <person name="Haase D."/>
            <person name="Oesterheld M."/>
            <person name="Mewes H.W."/>
            <person name="Mauceli E.W."/>
            <person name="DeCaprio D."/>
            <person name="Wade C.M."/>
            <person name="Butler J."/>
            <person name="Young S."/>
            <person name="Jaffe D.B."/>
            <person name="Calvo S."/>
            <person name="Nusbaum C."/>
            <person name="Galagan J."/>
            <person name="Birren B.W."/>
        </authorList>
    </citation>
    <scope>NUCLEOTIDE SEQUENCE [LARGE SCALE GENOMIC DNA]</scope>
    <source>
        <strain evidence="3">DSM 14603 / FGSC 9021 / UM521</strain>
    </source>
</reference>
<organism evidence="2 3">
    <name type="scientific">Mycosarcoma maydis</name>
    <name type="common">Corn smut fungus</name>
    <name type="synonym">Ustilago maydis</name>
    <dbReference type="NCBI Taxonomy" id="5270"/>
    <lineage>
        <taxon>Eukaryota</taxon>
        <taxon>Fungi</taxon>
        <taxon>Dikarya</taxon>
        <taxon>Basidiomycota</taxon>
        <taxon>Ustilaginomycotina</taxon>
        <taxon>Ustilaginomycetes</taxon>
        <taxon>Ustilaginales</taxon>
        <taxon>Ustilaginaceae</taxon>
        <taxon>Mycosarcoma</taxon>
    </lineage>
</organism>
<dbReference type="eggNOG" id="ENOG502TBBN">
    <property type="taxonomic scope" value="Eukaryota"/>
</dbReference>
<gene>
    <name evidence="2" type="ORF">UMAG_03343</name>
</gene>
<feature type="region of interest" description="Disordered" evidence="1">
    <location>
        <begin position="1"/>
        <end position="21"/>
    </location>
</feature>
<dbReference type="OrthoDB" id="3364531at2759"/>
<dbReference type="RefSeq" id="XP_011389734.1">
    <property type="nucleotide sequence ID" value="XM_011391432.1"/>
</dbReference>
<dbReference type="OMA" id="GEKDERH"/>
<feature type="compositionally biased region" description="Polar residues" evidence="1">
    <location>
        <begin position="111"/>
        <end position="122"/>
    </location>
</feature>
<dbReference type="InParanoid" id="A0A0D1C515"/>